<reference evidence="2" key="1">
    <citation type="journal article" date="2019" name="Ecotoxicol. Environ. Saf.">
        <title>Microbial characterization of heavy metal resistant bacterial strains isolated from an electroplating wastewater treatment plant.</title>
        <authorList>
            <person name="Cai X."/>
            <person name="Zheng X."/>
            <person name="Zhang D."/>
            <person name="Iqbal W."/>
            <person name="Liu C."/>
            <person name="Yang B."/>
            <person name="Zhao X."/>
            <person name="Lu X."/>
            <person name="Mao Y."/>
        </authorList>
    </citation>
    <scope>NUCLEOTIDE SEQUENCE [LARGE SCALE GENOMIC DNA]</scope>
    <source>
        <strain evidence="2">Ni1-3</strain>
    </source>
</reference>
<protein>
    <submittedName>
        <fullName evidence="2">Ribbon-helix-helix protein, CopG family</fullName>
    </submittedName>
</protein>
<accession>A0A5B8R3U1</accession>
<evidence type="ECO:0000259" key="1">
    <source>
        <dbReference type="Pfam" id="PF01402"/>
    </source>
</evidence>
<feature type="domain" description="Ribbon-helix-helix protein CopG" evidence="1">
    <location>
        <begin position="103"/>
        <end position="136"/>
    </location>
</feature>
<sequence>MILSTKQKRIFTLAVLLSSGESVSANTIIKNADCSGATLTRALRDLRDAYNTTIKYSKSSHSYQMTDAGNLTHVEIALMQRTLSKSEKLSDDEIVSLTKVRKKTVSISLSKATISKLDRLANEKNVSRSDVIEMLINSL</sequence>
<dbReference type="InterPro" id="IPR013321">
    <property type="entry name" value="Arc_rbn_hlx_hlx"/>
</dbReference>
<dbReference type="GO" id="GO:0006355">
    <property type="term" value="P:regulation of DNA-templated transcription"/>
    <property type="evidence" value="ECO:0007669"/>
    <property type="project" value="InterPro"/>
</dbReference>
<dbReference type="Gene3D" id="1.10.1220.10">
    <property type="entry name" value="Met repressor-like"/>
    <property type="match status" value="1"/>
</dbReference>
<evidence type="ECO:0000313" key="2">
    <source>
        <dbReference type="EMBL" id="QDZ93027.1"/>
    </source>
</evidence>
<dbReference type="Pfam" id="PF01402">
    <property type="entry name" value="RHH_1"/>
    <property type="match status" value="1"/>
</dbReference>
<name>A0A5B8R3U1_9GAMM</name>
<proteinExistence type="predicted"/>
<dbReference type="RefSeq" id="WP_208660833.1">
    <property type="nucleotide sequence ID" value="NZ_CP076856.1"/>
</dbReference>
<dbReference type="AlphaFoldDB" id="A0A5B8R3U1"/>
<dbReference type="InterPro" id="IPR010985">
    <property type="entry name" value="Ribbon_hlx_hlx"/>
</dbReference>
<organism evidence="2">
    <name type="scientific">Shewanella decolorationis</name>
    <dbReference type="NCBI Taxonomy" id="256839"/>
    <lineage>
        <taxon>Bacteria</taxon>
        <taxon>Pseudomonadati</taxon>
        <taxon>Pseudomonadota</taxon>
        <taxon>Gammaproteobacteria</taxon>
        <taxon>Alteromonadales</taxon>
        <taxon>Shewanellaceae</taxon>
        <taxon>Shewanella</taxon>
    </lineage>
</organism>
<dbReference type="EMBL" id="CP031775">
    <property type="protein sequence ID" value="QDZ93027.1"/>
    <property type="molecule type" value="Genomic_DNA"/>
</dbReference>
<dbReference type="InterPro" id="IPR002145">
    <property type="entry name" value="CopG"/>
</dbReference>
<dbReference type="SUPFAM" id="SSF47598">
    <property type="entry name" value="Ribbon-helix-helix"/>
    <property type="match status" value="1"/>
</dbReference>
<gene>
    <name evidence="2" type="ORF">D0436_22705</name>
</gene>